<dbReference type="EMBL" id="BK015176">
    <property type="protein sequence ID" value="DAD94292.1"/>
    <property type="molecule type" value="Genomic_DNA"/>
</dbReference>
<feature type="region of interest" description="Disordered" evidence="1">
    <location>
        <begin position="1"/>
        <end position="26"/>
    </location>
</feature>
<feature type="compositionally biased region" description="Polar residues" evidence="1">
    <location>
        <begin position="1"/>
        <end position="18"/>
    </location>
</feature>
<protein>
    <submittedName>
        <fullName evidence="2">Portal protein</fullName>
    </submittedName>
</protein>
<reference evidence="2" key="1">
    <citation type="journal article" date="2021" name="Proc. Natl. Acad. Sci. U.S.A.">
        <title>A Catalog of Tens of Thousands of Viruses from Human Metagenomes Reveals Hidden Associations with Chronic Diseases.</title>
        <authorList>
            <person name="Tisza M.J."/>
            <person name="Buck C.B."/>
        </authorList>
    </citation>
    <scope>NUCLEOTIDE SEQUENCE</scope>
    <source>
        <strain evidence="2">CttFh17</strain>
    </source>
</reference>
<sequence>MATQKTNNSTKKSVQAEPSPTRKNELTTSTQKYAQMINFQELQRILQQNISKGTSKTYTQYTKEKLKSYIKSPLANIDNLRDISAFLYRISHNYKKIIEYYAYTPIFSYNVSYNTPDWANPPQDASEYIKGYQELCTRLDKMDLKEMGSQMIATCLRDGIYCGFCYDDGDSFFIHPLDPKYYKIGSRAEKDTWIVKFDASYFDSGNNKDFLYGTGSETDSEEGLWDDVFVEGYETYKSKGNDYKWFELPPEKTICIICGDDPVVPLPYFLPVFVSLLDLLDYEALIRSKTELENYVLLLSKIPMNENSGEVNDFAVDLEIVQATQAAIDEVLPSLVGSAWTPCEVEKIEFGNKNQVDDTNVYSQAIKNLFSSLGISEMIFNGQKSGSVGLKHSITVDMTLPMELLKRIEANIQRYVKLNITEDFDFYFHYVSVFDLDSKMSHKKDKATLGIDTMDYATLDGSSPLRVINNAFMVKSLGLLEYFTPLSSSYTQSNKQGGGQTKNDDDLSDEGLATRDGEKDEGTQAGQ</sequence>
<accession>A0A8S5NIS5</accession>
<evidence type="ECO:0000256" key="1">
    <source>
        <dbReference type="SAM" id="MobiDB-lite"/>
    </source>
</evidence>
<evidence type="ECO:0000313" key="2">
    <source>
        <dbReference type="EMBL" id="DAD94292.1"/>
    </source>
</evidence>
<proteinExistence type="predicted"/>
<organism evidence="2">
    <name type="scientific">Siphoviridae sp. cttFh17</name>
    <dbReference type="NCBI Taxonomy" id="2826491"/>
    <lineage>
        <taxon>Viruses</taxon>
        <taxon>Duplodnaviria</taxon>
        <taxon>Heunggongvirae</taxon>
        <taxon>Uroviricota</taxon>
        <taxon>Caudoviricetes</taxon>
    </lineage>
</organism>
<name>A0A8S5NIS5_9CAUD</name>
<feature type="region of interest" description="Disordered" evidence="1">
    <location>
        <begin position="490"/>
        <end position="527"/>
    </location>
</feature>
<feature type="compositionally biased region" description="Basic and acidic residues" evidence="1">
    <location>
        <begin position="512"/>
        <end position="527"/>
    </location>
</feature>